<dbReference type="SUPFAM" id="SSF51182">
    <property type="entry name" value="RmlC-like cupins"/>
    <property type="match status" value="1"/>
</dbReference>
<dbReference type="InterPro" id="IPR014710">
    <property type="entry name" value="RmlC-like_jellyroll"/>
</dbReference>
<dbReference type="AlphaFoldDB" id="A0A1X6Y502"/>
<proteinExistence type="predicted"/>
<dbReference type="OrthoDB" id="6363790at2"/>
<evidence type="ECO:0000313" key="2">
    <source>
        <dbReference type="Proteomes" id="UP000193061"/>
    </source>
</evidence>
<gene>
    <name evidence="1" type="ORF">ROA7450_00045</name>
</gene>
<dbReference type="EMBL" id="FWFX01000001">
    <property type="protein sequence ID" value="SLN10852.1"/>
    <property type="molecule type" value="Genomic_DNA"/>
</dbReference>
<evidence type="ECO:0000313" key="1">
    <source>
        <dbReference type="EMBL" id="SLN10852.1"/>
    </source>
</evidence>
<reference evidence="1 2" key="1">
    <citation type="submission" date="2017-03" db="EMBL/GenBank/DDBJ databases">
        <authorList>
            <person name="Afonso C.L."/>
            <person name="Miller P.J."/>
            <person name="Scott M.A."/>
            <person name="Spackman E."/>
            <person name="Goraichik I."/>
            <person name="Dimitrov K.M."/>
            <person name="Suarez D.L."/>
            <person name="Swayne D.E."/>
        </authorList>
    </citation>
    <scope>NUCLEOTIDE SEQUENCE [LARGE SCALE GENOMIC DNA]</scope>
    <source>
        <strain evidence="1 2">CECT 7450</strain>
    </source>
</reference>
<dbReference type="Proteomes" id="UP000193061">
    <property type="component" value="Unassembled WGS sequence"/>
</dbReference>
<keyword evidence="2" id="KW-1185">Reference proteome</keyword>
<protein>
    <recommendedName>
        <fullName evidence="3">Cupin domain protein</fullName>
    </recommendedName>
</protein>
<sequence>MSKSTFLSGMILGALTGAAGLWLFQTYQTQASYGTCLQTYPNIPGKLLLENDKVVVQHFTFPPDQWEGVHAHPANQLYIHLTDAHWKSRFGDQTSTGSYPAGSIGWYGPVSLAEDHESINMGENPIELIWVTLKEGCQATT</sequence>
<name>A0A1X6Y502_9RHOB</name>
<accession>A0A1X6Y502</accession>
<evidence type="ECO:0008006" key="3">
    <source>
        <dbReference type="Google" id="ProtNLM"/>
    </source>
</evidence>
<organism evidence="1 2">
    <name type="scientific">Roseovarius albus</name>
    <dbReference type="NCBI Taxonomy" id="1247867"/>
    <lineage>
        <taxon>Bacteria</taxon>
        <taxon>Pseudomonadati</taxon>
        <taxon>Pseudomonadota</taxon>
        <taxon>Alphaproteobacteria</taxon>
        <taxon>Rhodobacterales</taxon>
        <taxon>Roseobacteraceae</taxon>
        <taxon>Roseovarius</taxon>
    </lineage>
</organism>
<dbReference type="RefSeq" id="WP_085803619.1">
    <property type="nucleotide sequence ID" value="NZ_FWFX01000001.1"/>
</dbReference>
<dbReference type="Gene3D" id="2.60.120.10">
    <property type="entry name" value="Jelly Rolls"/>
    <property type="match status" value="1"/>
</dbReference>
<dbReference type="InterPro" id="IPR011051">
    <property type="entry name" value="RmlC_Cupin_sf"/>
</dbReference>